<proteinExistence type="predicted"/>
<comment type="caution">
    <text evidence="1">The sequence shown here is derived from an EMBL/GenBank/DDBJ whole genome shotgun (WGS) entry which is preliminary data.</text>
</comment>
<keyword evidence="2" id="KW-1185">Reference proteome</keyword>
<dbReference type="RefSeq" id="WP_068893866.1">
    <property type="nucleotide sequence ID" value="NZ_BDCX01000001.1"/>
</dbReference>
<dbReference type="Proteomes" id="UP000077701">
    <property type="component" value="Unassembled WGS sequence"/>
</dbReference>
<reference evidence="1 2" key="1">
    <citation type="journal article" date="2016" name="Genome Announc.">
        <title>Draft Genome Sequence of Planomonospora sphaerica JCM9374, a Rare Actinomycete.</title>
        <authorList>
            <person name="Dohra H."/>
            <person name="Suzuki T."/>
            <person name="Inoue Y."/>
            <person name="Kodani S."/>
        </authorList>
    </citation>
    <scope>NUCLEOTIDE SEQUENCE [LARGE SCALE GENOMIC DNA]</scope>
    <source>
        <strain evidence="1 2">JCM 9374</strain>
    </source>
</reference>
<organism evidence="1 2">
    <name type="scientific">Planomonospora sphaerica</name>
    <dbReference type="NCBI Taxonomy" id="161355"/>
    <lineage>
        <taxon>Bacteria</taxon>
        <taxon>Bacillati</taxon>
        <taxon>Actinomycetota</taxon>
        <taxon>Actinomycetes</taxon>
        <taxon>Streptosporangiales</taxon>
        <taxon>Streptosporangiaceae</taxon>
        <taxon>Planomonospora</taxon>
    </lineage>
</organism>
<name>A0A161L9X1_9ACTN</name>
<evidence type="ECO:0000313" key="1">
    <source>
        <dbReference type="EMBL" id="GAT64424.1"/>
    </source>
</evidence>
<gene>
    <name evidence="1" type="ORF">PS9374_00054</name>
</gene>
<dbReference type="AlphaFoldDB" id="A0A161L9X1"/>
<sequence>MENEKTVLAERAVVGRAARKVVPRREHAGWTPPRNRPDPVARLSAQEADLLPWLLPVRHARMAESPLAFFRGSAELMAADLACTPVTGFTVQLCGDAHLANFGTFASPERRQVFDVDDFDETLPGPWEWDVKRLAASFVLAARDNGYGDAEGREAAVRSVTAYQRAMAGFAAAGVLDVWYAQISLQMIKDRIPRGKDRTRFASAQEEARRQTSRRVLTRLTERVGGRLRIRSEPPLLVPLREMGEHDGRAAFRHQVEESFAGYLSSLSCDRRHLLSRFRMVDVALKVVGVGSVGTRCFIVLMQGREHDEPLFLQVKEAGASALEAHLPGSEFSCGGQRIVEGQRLMQASGDIFLGWSRAAPSRDHYWRQFRDMKGAADIPAMDPRRLRRYAGLCGWTLAHGHARSGDATAIAAYLGAGDAFAEALGDFAVAYADQVRRDHAAFVETLSRR</sequence>
<dbReference type="Pfam" id="PF10009">
    <property type="entry name" value="DUF2252"/>
    <property type="match status" value="1"/>
</dbReference>
<accession>A0A161L9X1</accession>
<evidence type="ECO:0000313" key="2">
    <source>
        <dbReference type="Proteomes" id="UP000077701"/>
    </source>
</evidence>
<dbReference type="PANTHER" id="PTHR39441:SF1">
    <property type="entry name" value="DUF2252 DOMAIN-CONTAINING PROTEIN"/>
    <property type="match status" value="1"/>
</dbReference>
<dbReference type="PANTHER" id="PTHR39441">
    <property type="entry name" value="DUF2252 DOMAIN-CONTAINING PROTEIN"/>
    <property type="match status" value="1"/>
</dbReference>
<reference evidence="2" key="2">
    <citation type="submission" date="2016-04" db="EMBL/GenBank/DDBJ databases">
        <title>Planomonospora sphaerica JCM9374 whole genome shotgun sequence.</title>
        <authorList>
            <person name="Suzuki T."/>
            <person name="Dohra H."/>
            <person name="Kodani S."/>
        </authorList>
    </citation>
    <scope>NUCLEOTIDE SEQUENCE [LARGE SCALE GENOMIC DNA]</scope>
    <source>
        <strain evidence="2">JCM 9374</strain>
    </source>
</reference>
<protein>
    <submittedName>
        <fullName evidence="1">Succinate-semialdehyde dehydrogenase</fullName>
    </submittedName>
</protein>
<dbReference type="EMBL" id="BDCX01000001">
    <property type="protein sequence ID" value="GAT64424.1"/>
    <property type="molecule type" value="Genomic_DNA"/>
</dbReference>
<dbReference type="OrthoDB" id="1491115at2"/>
<dbReference type="InterPro" id="IPR018721">
    <property type="entry name" value="DUF2252"/>
</dbReference>